<reference evidence="2 3" key="1">
    <citation type="submission" date="2019-09" db="EMBL/GenBank/DDBJ databases">
        <title>Bird 10,000 Genomes (B10K) Project - Family phase.</title>
        <authorList>
            <person name="Zhang G."/>
        </authorList>
    </citation>
    <scope>NUCLEOTIDE SEQUENCE [LARGE SCALE GENOMIC DNA]</scope>
    <source>
        <strain evidence="2">B10K-DU-001-43</strain>
        <tissue evidence="2">Muscle</tissue>
    </source>
</reference>
<feature type="compositionally biased region" description="Polar residues" evidence="1">
    <location>
        <begin position="122"/>
        <end position="137"/>
    </location>
</feature>
<accession>A0A7L0MWA8</accession>
<gene>
    <name evidence="2" type="primary">Cdca2</name>
    <name evidence="2" type="ORF">FORRUF_R14911</name>
</gene>
<feature type="non-terminal residue" evidence="2">
    <location>
        <position position="1"/>
    </location>
</feature>
<name>A0A7L0MWA8_9PASS</name>
<organism evidence="2 3">
    <name type="scientific">Formicarius rufipectus</name>
    <dbReference type="NCBI Taxonomy" id="1118560"/>
    <lineage>
        <taxon>Eukaryota</taxon>
        <taxon>Metazoa</taxon>
        <taxon>Chordata</taxon>
        <taxon>Craniata</taxon>
        <taxon>Vertebrata</taxon>
        <taxon>Euteleostomi</taxon>
        <taxon>Archelosauria</taxon>
        <taxon>Archosauria</taxon>
        <taxon>Dinosauria</taxon>
        <taxon>Saurischia</taxon>
        <taxon>Theropoda</taxon>
        <taxon>Coelurosauria</taxon>
        <taxon>Aves</taxon>
        <taxon>Neognathae</taxon>
        <taxon>Neoaves</taxon>
        <taxon>Telluraves</taxon>
        <taxon>Australaves</taxon>
        <taxon>Passeriformes</taxon>
        <taxon>Formicariidae</taxon>
        <taxon>Formicarius</taxon>
    </lineage>
</organism>
<dbReference type="Proteomes" id="UP000520463">
    <property type="component" value="Unassembled WGS sequence"/>
</dbReference>
<feature type="compositionally biased region" description="Basic and acidic residues" evidence="1">
    <location>
        <begin position="92"/>
        <end position="106"/>
    </location>
</feature>
<comment type="caution">
    <text evidence="2">The sequence shown here is derived from an EMBL/GenBank/DDBJ whole genome shotgun (WGS) entry which is preliminary data.</text>
</comment>
<proteinExistence type="predicted"/>
<feature type="region of interest" description="Disordered" evidence="1">
    <location>
        <begin position="71"/>
        <end position="106"/>
    </location>
</feature>
<sequence>STIGLRGSPENNSLIRYLAQQRSTRQREALPEVCPYKHANVRPLKDRMEAFQTSFESLQEAEVKTELPELSHVGDASQEGDSCKKTQNKPSLKKEPHLEQGSEKFMLDNSGADVKAYCSESVTKSSESDPRTCSVSSPHRGVAEPAAPKEWVYEEKNPTESLETVVTGDILEAGHGKRTHH</sequence>
<evidence type="ECO:0000313" key="2">
    <source>
        <dbReference type="EMBL" id="NXK85406.1"/>
    </source>
</evidence>
<keyword evidence="3" id="KW-1185">Reference proteome</keyword>
<evidence type="ECO:0000313" key="3">
    <source>
        <dbReference type="Proteomes" id="UP000520463"/>
    </source>
</evidence>
<feature type="region of interest" description="Disordered" evidence="1">
    <location>
        <begin position="122"/>
        <end position="147"/>
    </location>
</feature>
<dbReference type="EMBL" id="VXAU01000020">
    <property type="protein sequence ID" value="NXK85406.1"/>
    <property type="molecule type" value="Genomic_DNA"/>
</dbReference>
<protein>
    <submittedName>
        <fullName evidence="2">CDCA2 protein</fullName>
    </submittedName>
</protein>
<dbReference type="OrthoDB" id="9947694at2759"/>
<evidence type="ECO:0000256" key="1">
    <source>
        <dbReference type="SAM" id="MobiDB-lite"/>
    </source>
</evidence>
<dbReference type="AlphaFoldDB" id="A0A7L0MWA8"/>
<feature type="non-terminal residue" evidence="2">
    <location>
        <position position="181"/>
    </location>
</feature>